<feature type="domain" description="Flagellar motor switch protein FliG middle" evidence="13">
    <location>
        <begin position="137"/>
        <end position="206"/>
    </location>
</feature>
<evidence type="ECO:0000259" key="14">
    <source>
        <dbReference type="Pfam" id="PF14842"/>
    </source>
</evidence>
<evidence type="ECO:0000256" key="8">
    <source>
        <dbReference type="ARBA" id="ARBA00023136"/>
    </source>
</evidence>
<keyword evidence="15" id="KW-0969">Cilium</keyword>
<dbReference type="AlphaFoldDB" id="A0A1N7F8R4"/>
<dbReference type="Proteomes" id="UP000186019">
    <property type="component" value="Unassembled WGS sequence"/>
</dbReference>
<reference evidence="16" key="1">
    <citation type="submission" date="2017-01" db="EMBL/GenBank/DDBJ databases">
        <authorList>
            <person name="Varghese N."/>
            <person name="Submissions S."/>
        </authorList>
    </citation>
    <scope>NUCLEOTIDE SEQUENCE [LARGE SCALE GENOMIC DNA]</scope>
    <source>
        <strain evidence="16">DSM 29590</strain>
    </source>
</reference>
<comment type="subcellular location">
    <subcellularLocation>
        <location evidence="1">Bacterial flagellum basal body</location>
    </subcellularLocation>
    <subcellularLocation>
        <location evidence="2">Cell membrane</location>
        <topology evidence="2">Peripheral membrane protein</topology>
        <orientation evidence="2">Cytoplasmic side</orientation>
    </subcellularLocation>
</comment>
<gene>
    <name evidence="15" type="ORF">SAMN05421666_0850</name>
</gene>
<evidence type="ECO:0000256" key="4">
    <source>
        <dbReference type="ARBA" id="ARBA00021870"/>
    </source>
</evidence>
<evidence type="ECO:0000256" key="10">
    <source>
        <dbReference type="ARBA" id="ARBA00025598"/>
    </source>
</evidence>
<evidence type="ECO:0000256" key="9">
    <source>
        <dbReference type="ARBA" id="ARBA00023143"/>
    </source>
</evidence>
<evidence type="ECO:0000313" key="15">
    <source>
        <dbReference type="EMBL" id="SIR96737.1"/>
    </source>
</evidence>
<dbReference type="Gene3D" id="1.10.220.30">
    <property type="match status" value="3"/>
</dbReference>
<feature type="region of interest" description="Disordered" evidence="11">
    <location>
        <begin position="1"/>
        <end position="22"/>
    </location>
</feature>
<evidence type="ECO:0000256" key="3">
    <source>
        <dbReference type="ARBA" id="ARBA00010299"/>
    </source>
</evidence>
<dbReference type="InterPro" id="IPR011002">
    <property type="entry name" value="FliG_a-hlx"/>
</dbReference>
<dbReference type="GO" id="GO:0003774">
    <property type="term" value="F:cytoskeletal motor activity"/>
    <property type="evidence" value="ECO:0007669"/>
    <property type="project" value="InterPro"/>
</dbReference>
<keyword evidence="15" id="KW-0282">Flagellum</keyword>
<dbReference type="Pfam" id="PF01706">
    <property type="entry name" value="FliG_C"/>
    <property type="match status" value="1"/>
</dbReference>
<keyword evidence="6" id="KW-0145">Chemotaxis</keyword>
<protein>
    <recommendedName>
        <fullName evidence="4">Flagellar motor switch protein FliG</fullName>
    </recommendedName>
</protein>
<dbReference type="RefSeq" id="WP_076531219.1">
    <property type="nucleotide sequence ID" value="NZ_FOAC01000001.1"/>
</dbReference>
<evidence type="ECO:0000256" key="7">
    <source>
        <dbReference type="ARBA" id="ARBA00022779"/>
    </source>
</evidence>
<dbReference type="GO" id="GO:0071973">
    <property type="term" value="P:bacterial-type flagellum-dependent cell motility"/>
    <property type="evidence" value="ECO:0007669"/>
    <property type="project" value="InterPro"/>
</dbReference>
<evidence type="ECO:0000256" key="5">
    <source>
        <dbReference type="ARBA" id="ARBA00022475"/>
    </source>
</evidence>
<evidence type="ECO:0000256" key="6">
    <source>
        <dbReference type="ARBA" id="ARBA00022500"/>
    </source>
</evidence>
<dbReference type="Pfam" id="PF14842">
    <property type="entry name" value="FliG_N"/>
    <property type="match status" value="1"/>
</dbReference>
<dbReference type="EMBL" id="FTNV01000001">
    <property type="protein sequence ID" value="SIR96737.1"/>
    <property type="molecule type" value="Genomic_DNA"/>
</dbReference>
<keyword evidence="15" id="KW-0966">Cell projection</keyword>
<feature type="domain" description="Flagellar motor switch protein FliG N-terminal" evidence="14">
    <location>
        <begin position="24"/>
        <end position="126"/>
    </location>
</feature>
<evidence type="ECO:0000259" key="13">
    <source>
        <dbReference type="Pfam" id="PF14841"/>
    </source>
</evidence>
<evidence type="ECO:0000256" key="1">
    <source>
        <dbReference type="ARBA" id="ARBA00004117"/>
    </source>
</evidence>
<name>A0A1N7F8R4_9RHOB</name>
<keyword evidence="16" id="KW-1185">Reference proteome</keyword>
<keyword evidence="8" id="KW-0472">Membrane</keyword>
<accession>A0A1N7F8R4</accession>
<comment type="similarity">
    <text evidence="3">Belongs to the FliG family.</text>
</comment>
<keyword evidence="5" id="KW-1003">Cell membrane</keyword>
<evidence type="ECO:0000313" key="16">
    <source>
        <dbReference type="Proteomes" id="UP000186019"/>
    </source>
</evidence>
<comment type="function">
    <text evidence="10">FliG is one of three proteins (FliG, FliN, FliM) that forms the rotor-mounted switch complex (C ring), located at the base of the basal body. This complex interacts with the CheY and CheZ chemotaxis proteins, in addition to contacting components of the motor that determine the direction of flagellar rotation.</text>
</comment>
<dbReference type="PANTHER" id="PTHR30534:SF0">
    <property type="entry name" value="FLAGELLAR MOTOR SWITCH PROTEIN FLIG"/>
    <property type="match status" value="1"/>
</dbReference>
<feature type="domain" description="Flagellar motor switch protein FliG C-terminal" evidence="12">
    <location>
        <begin position="236"/>
        <end position="347"/>
    </location>
</feature>
<keyword evidence="9" id="KW-0975">Bacterial flagellum</keyword>
<evidence type="ECO:0000259" key="12">
    <source>
        <dbReference type="Pfam" id="PF01706"/>
    </source>
</evidence>
<dbReference type="PANTHER" id="PTHR30534">
    <property type="entry name" value="FLAGELLAR MOTOR SWITCH PROTEIN FLIG"/>
    <property type="match status" value="1"/>
</dbReference>
<dbReference type="InterPro" id="IPR032779">
    <property type="entry name" value="FliG_M"/>
</dbReference>
<dbReference type="PRINTS" id="PR00954">
    <property type="entry name" value="FLGMOTORFLIG"/>
</dbReference>
<sequence length="355" mass="37731">MSQSTPLARIAPAPQPHAGTAARLTRRQKAAIIVRFLLNEGADVRLSDLPDALQGTLTAQMGSMRYVDRSTLISVVNEFATELEAMGLTFPHGMAGALTALDGRISPQTAARLRKEAGVRQFGDPWEQVRAASVEDLVPIVLAESTEVAAVMLSKLDVARAADLLSRLPGDTARRVTFAVSQTDAVTPGAVDRIGLALAAQLNDIPETAFDEGAAGRIGAILNSTSSSLRDDVLTGLDAEDQAFAEQVRRAIFTFANIPARVTAADVPKVAREVDQAILVKALTAASAGDLAEVTEYILGNMSKRLGEAIREEMEELGRVKVKEGEEAMTEVVNGIRRLAAAGDITLIQPDPEDE</sequence>
<organism evidence="15 16">
    <name type="scientific">Roseovarius nanhaiticus</name>
    <dbReference type="NCBI Taxonomy" id="573024"/>
    <lineage>
        <taxon>Bacteria</taxon>
        <taxon>Pseudomonadati</taxon>
        <taxon>Pseudomonadota</taxon>
        <taxon>Alphaproteobacteria</taxon>
        <taxon>Rhodobacterales</taxon>
        <taxon>Roseobacteraceae</taxon>
        <taxon>Roseovarius</taxon>
    </lineage>
</organism>
<evidence type="ECO:0000256" key="2">
    <source>
        <dbReference type="ARBA" id="ARBA00004413"/>
    </source>
</evidence>
<keyword evidence="7" id="KW-0283">Flagellar rotation</keyword>
<dbReference type="InterPro" id="IPR000090">
    <property type="entry name" value="Flg_Motor_Flig"/>
</dbReference>
<dbReference type="GO" id="GO:0009425">
    <property type="term" value="C:bacterial-type flagellum basal body"/>
    <property type="evidence" value="ECO:0007669"/>
    <property type="project" value="UniProtKB-SubCell"/>
</dbReference>
<dbReference type="STRING" id="573024.SAMN05216208_1285"/>
<dbReference type="InterPro" id="IPR028263">
    <property type="entry name" value="FliG_N"/>
</dbReference>
<evidence type="ECO:0000256" key="11">
    <source>
        <dbReference type="SAM" id="MobiDB-lite"/>
    </source>
</evidence>
<dbReference type="GO" id="GO:0006935">
    <property type="term" value="P:chemotaxis"/>
    <property type="evidence" value="ECO:0007669"/>
    <property type="project" value="UniProtKB-KW"/>
</dbReference>
<dbReference type="InterPro" id="IPR023087">
    <property type="entry name" value="Flg_Motor_Flig_C"/>
</dbReference>
<dbReference type="GO" id="GO:0005886">
    <property type="term" value="C:plasma membrane"/>
    <property type="evidence" value="ECO:0007669"/>
    <property type="project" value="UniProtKB-SubCell"/>
</dbReference>
<dbReference type="Pfam" id="PF14841">
    <property type="entry name" value="FliG_M"/>
    <property type="match status" value="1"/>
</dbReference>
<dbReference type="OrthoDB" id="7616820at2"/>
<proteinExistence type="inferred from homology"/>
<dbReference type="SUPFAM" id="SSF48029">
    <property type="entry name" value="FliG"/>
    <property type="match status" value="2"/>
</dbReference>